<sequence length="111" mass="12401">MADTGKPRLKLPESVKAGEPFAIKTLISHPMESGQRKDAQGNPIPRRIINRFTCTAGDREVFAVDLHPAIAANPYLAFWCRLDRPTELVFTWIDDGGETWTARQQVEVVPA</sequence>
<reference evidence="2 3" key="1">
    <citation type="submission" date="2024-01" db="EMBL/GenBank/DDBJ databases">
        <title>Multi-omics insights into the function and evolution of sodium benzoate biodegradation pathways in Benzoatithermus flavus gen. nov., sp. nov. from hot spring.</title>
        <authorList>
            <person name="Hu C.-J."/>
            <person name="Li W.-J."/>
        </authorList>
    </citation>
    <scope>NUCLEOTIDE SEQUENCE [LARGE SCALE GENOMIC DNA]</scope>
    <source>
        <strain evidence="2 3">SYSU G07066</strain>
    </source>
</reference>
<evidence type="ECO:0000259" key="1">
    <source>
        <dbReference type="Pfam" id="PF08770"/>
    </source>
</evidence>
<evidence type="ECO:0000313" key="2">
    <source>
        <dbReference type="EMBL" id="MEK0084694.1"/>
    </source>
</evidence>
<feature type="domain" description="Sulphur oxidation protein SoxZ" evidence="1">
    <location>
        <begin position="12"/>
        <end position="103"/>
    </location>
</feature>
<dbReference type="Pfam" id="PF08770">
    <property type="entry name" value="SoxZ"/>
    <property type="match status" value="1"/>
</dbReference>
<comment type="caution">
    <text evidence="2">The sequence shown here is derived from an EMBL/GenBank/DDBJ whole genome shotgun (WGS) entry which is preliminary data.</text>
</comment>
<accession>A0ABU8XUR9</accession>
<organism evidence="2 3">
    <name type="scientific">Benzoatithermus flavus</name>
    <dbReference type="NCBI Taxonomy" id="3108223"/>
    <lineage>
        <taxon>Bacteria</taxon>
        <taxon>Pseudomonadati</taxon>
        <taxon>Pseudomonadota</taxon>
        <taxon>Alphaproteobacteria</taxon>
        <taxon>Geminicoccales</taxon>
        <taxon>Geminicoccaceae</taxon>
        <taxon>Benzoatithermus</taxon>
    </lineage>
</organism>
<dbReference type="EMBL" id="JBBLZC010000017">
    <property type="protein sequence ID" value="MEK0084694.1"/>
    <property type="molecule type" value="Genomic_DNA"/>
</dbReference>
<dbReference type="SUPFAM" id="SSF81296">
    <property type="entry name" value="E set domains"/>
    <property type="match status" value="1"/>
</dbReference>
<protein>
    <submittedName>
        <fullName evidence="2">Thiosulfate oxidation carrier complex protein SoxZ</fullName>
    </submittedName>
</protein>
<name>A0ABU8XUR9_9PROT</name>
<dbReference type="Gene3D" id="2.60.40.10">
    <property type="entry name" value="Immunoglobulins"/>
    <property type="match status" value="1"/>
</dbReference>
<dbReference type="InterPro" id="IPR014756">
    <property type="entry name" value="Ig_E-set"/>
</dbReference>
<dbReference type="RefSeq" id="WP_418160543.1">
    <property type="nucleotide sequence ID" value="NZ_JBBLZC010000017.1"/>
</dbReference>
<keyword evidence="3" id="KW-1185">Reference proteome</keyword>
<dbReference type="NCBIfam" id="TIGR04490">
    <property type="entry name" value="SoxZ_true"/>
    <property type="match status" value="1"/>
</dbReference>
<gene>
    <name evidence="2" type="primary">soxZ</name>
    <name evidence="2" type="ORF">U1T56_16185</name>
</gene>
<dbReference type="Proteomes" id="UP001375743">
    <property type="component" value="Unassembled WGS sequence"/>
</dbReference>
<dbReference type="InterPro" id="IPR013783">
    <property type="entry name" value="Ig-like_fold"/>
</dbReference>
<dbReference type="InterPro" id="IPR014880">
    <property type="entry name" value="SoxZ_dom"/>
</dbReference>
<evidence type="ECO:0000313" key="3">
    <source>
        <dbReference type="Proteomes" id="UP001375743"/>
    </source>
</evidence>
<proteinExistence type="predicted"/>
<dbReference type="InterPro" id="IPR030995">
    <property type="entry name" value="SoxZ"/>
</dbReference>